<name>A0A1I4C4Z3_9HYPH</name>
<evidence type="ECO:0000256" key="1">
    <source>
        <dbReference type="SAM" id="Phobius"/>
    </source>
</evidence>
<dbReference type="RefSeq" id="WP_091943457.1">
    <property type="nucleotide sequence ID" value="NZ_FOSV01000004.1"/>
</dbReference>
<keyword evidence="1" id="KW-0472">Membrane</keyword>
<feature type="transmembrane region" description="Helical" evidence="1">
    <location>
        <begin position="95"/>
        <end position="113"/>
    </location>
</feature>
<reference evidence="3" key="1">
    <citation type="submission" date="2016-10" db="EMBL/GenBank/DDBJ databases">
        <authorList>
            <person name="Varghese N."/>
            <person name="Submissions S."/>
        </authorList>
    </citation>
    <scope>NUCLEOTIDE SEQUENCE [LARGE SCALE GENOMIC DNA]</scope>
    <source>
        <strain evidence="3">CGMCC 1.6474</strain>
    </source>
</reference>
<dbReference type="Proteomes" id="UP000198804">
    <property type="component" value="Unassembled WGS sequence"/>
</dbReference>
<feature type="transmembrane region" description="Helical" evidence="1">
    <location>
        <begin position="125"/>
        <end position="147"/>
    </location>
</feature>
<protein>
    <submittedName>
        <fullName evidence="2">Uncharacterized protein</fullName>
    </submittedName>
</protein>
<keyword evidence="1" id="KW-1133">Transmembrane helix</keyword>
<organism evidence="2 3">
    <name type="scientific">Methylorubrum salsuginis</name>
    <dbReference type="NCBI Taxonomy" id="414703"/>
    <lineage>
        <taxon>Bacteria</taxon>
        <taxon>Pseudomonadati</taxon>
        <taxon>Pseudomonadota</taxon>
        <taxon>Alphaproteobacteria</taxon>
        <taxon>Hyphomicrobiales</taxon>
        <taxon>Methylobacteriaceae</taxon>
        <taxon>Methylorubrum</taxon>
    </lineage>
</organism>
<dbReference type="AlphaFoldDB" id="A0A1I4C4Z3"/>
<keyword evidence="3" id="KW-1185">Reference proteome</keyword>
<feature type="transmembrane region" description="Helical" evidence="1">
    <location>
        <begin position="6"/>
        <end position="29"/>
    </location>
</feature>
<proteinExistence type="predicted"/>
<evidence type="ECO:0000313" key="3">
    <source>
        <dbReference type="Proteomes" id="UP000198804"/>
    </source>
</evidence>
<sequence>MLGRILLVVLALLMAIPAGALALLGGVLLDPALREAFGRLGLAGLFTGLADLAAGVPPDLAASMLAFLAQALALLVVVPPILTALIGETFGLRSALWYGGVGAGLTAALPWLARGAALPPAGPAAAARLSAILLATGAASGLTYWLIAGRSAGTRPSAP</sequence>
<keyword evidence="1" id="KW-0812">Transmembrane</keyword>
<gene>
    <name evidence="2" type="ORF">SAMN04488125_10458</name>
</gene>
<dbReference type="STRING" id="414703.SAMN04488125_10458"/>
<dbReference type="EMBL" id="FOSV01000004">
    <property type="protein sequence ID" value="SFK76194.1"/>
    <property type="molecule type" value="Genomic_DNA"/>
</dbReference>
<evidence type="ECO:0000313" key="2">
    <source>
        <dbReference type="EMBL" id="SFK76194.1"/>
    </source>
</evidence>
<accession>A0A1I4C4Z3</accession>
<feature type="transmembrane region" description="Helical" evidence="1">
    <location>
        <begin position="60"/>
        <end position="83"/>
    </location>
</feature>